<evidence type="ECO:0000313" key="2">
    <source>
        <dbReference type="EMBL" id="CAH2292560.1"/>
    </source>
</evidence>
<sequence>MKKRIDKTEREVIETKKHKYLRDLEDYKTGNVRSNNRKLANWKKPNQHNRGRTLSYQRKQRRGRSPSQWRHHQTNAYRYRGAEDRGSQRYQYQTSNNHKYYPHREIGGRRNHISNQRPYTTKEDQKQESRVENYHVATSTHKPNLIRQEGRKENNIRSYSRVVASPLRNVQNRNLPQNKNGFRMDRRKPSIDRDHSTSTYNRFQILEHRNTSPISSPFHKSPTKSRCKQLQESRKWDSPGKRRRSWEEGELEDERNYNREKRGRI</sequence>
<feature type="compositionally biased region" description="Basic and acidic residues" evidence="1">
    <location>
        <begin position="229"/>
        <end position="240"/>
    </location>
</feature>
<dbReference type="Proteomes" id="UP001295444">
    <property type="component" value="Chromosome 05"/>
</dbReference>
<dbReference type="EMBL" id="OW240916">
    <property type="protein sequence ID" value="CAH2292560.1"/>
    <property type="molecule type" value="Genomic_DNA"/>
</dbReference>
<feature type="compositionally biased region" description="Basic and acidic residues" evidence="1">
    <location>
        <begin position="254"/>
        <end position="265"/>
    </location>
</feature>
<accession>A0AAD1S759</accession>
<feature type="compositionally biased region" description="Basic residues" evidence="1">
    <location>
        <begin position="58"/>
        <end position="73"/>
    </location>
</feature>
<dbReference type="AlphaFoldDB" id="A0AAD1S759"/>
<gene>
    <name evidence="2" type="ORF">PECUL_23A020030</name>
</gene>
<protein>
    <submittedName>
        <fullName evidence="2">Uncharacterized protein</fullName>
    </submittedName>
</protein>
<name>A0AAD1S759_PELCU</name>
<reference evidence="2" key="1">
    <citation type="submission" date="2022-03" db="EMBL/GenBank/DDBJ databases">
        <authorList>
            <person name="Alioto T."/>
            <person name="Alioto T."/>
            <person name="Gomez Garrido J."/>
        </authorList>
    </citation>
    <scope>NUCLEOTIDE SEQUENCE</scope>
</reference>
<feature type="compositionally biased region" description="Basic and acidic residues" evidence="1">
    <location>
        <begin position="120"/>
        <end position="130"/>
    </location>
</feature>
<feature type="region of interest" description="Disordered" evidence="1">
    <location>
        <begin position="31"/>
        <end position="87"/>
    </location>
</feature>
<feature type="compositionally biased region" description="Basic and acidic residues" evidence="1">
    <location>
        <begin position="182"/>
        <end position="196"/>
    </location>
</feature>
<feature type="region of interest" description="Disordered" evidence="1">
    <location>
        <begin position="169"/>
        <end position="265"/>
    </location>
</feature>
<evidence type="ECO:0000256" key="1">
    <source>
        <dbReference type="SAM" id="MobiDB-lite"/>
    </source>
</evidence>
<feature type="region of interest" description="Disordered" evidence="1">
    <location>
        <begin position="99"/>
        <end position="130"/>
    </location>
</feature>
<organism evidence="2 3">
    <name type="scientific">Pelobates cultripes</name>
    <name type="common">Western spadefoot toad</name>
    <dbReference type="NCBI Taxonomy" id="61616"/>
    <lineage>
        <taxon>Eukaryota</taxon>
        <taxon>Metazoa</taxon>
        <taxon>Chordata</taxon>
        <taxon>Craniata</taxon>
        <taxon>Vertebrata</taxon>
        <taxon>Euteleostomi</taxon>
        <taxon>Amphibia</taxon>
        <taxon>Batrachia</taxon>
        <taxon>Anura</taxon>
        <taxon>Pelobatoidea</taxon>
        <taxon>Pelobatidae</taxon>
        <taxon>Pelobates</taxon>
    </lineage>
</organism>
<evidence type="ECO:0000313" key="3">
    <source>
        <dbReference type="Proteomes" id="UP001295444"/>
    </source>
</evidence>
<keyword evidence="3" id="KW-1185">Reference proteome</keyword>
<feature type="compositionally biased region" description="Polar residues" evidence="1">
    <location>
        <begin position="169"/>
        <end position="180"/>
    </location>
</feature>
<proteinExistence type="predicted"/>